<dbReference type="PANTHER" id="PTHR43537:SF24">
    <property type="entry name" value="GLUCONATE OPERON TRANSCRIPTIONAL REPRESSOR"/>
    <property type="match status" value="1"/>
</dbReference>
<dbReference type="GO" id="GO:0003700">
    <property type="term" value="F:DNA-binding transcription factor activity"/>
    <property type="evidence" value="ECO:0007669"/>
    <property type="project" value="InterPro"/>
</dbReference>
<dbReference type="EMBL" id="NPEV01000074">
    <property type="protein sequence ID" value="RAI24597.1"/>
    <property type="molecule type" value="Genomic_DNA"/>
</dbReference>
<comment type="caution">
    <text evidence="6">The sequence shown here is derived from an EMBL/GenBank/DDBJ whole genome shotgun (WGS) entry which is preliminary data.</text>
</comment>
<protein>
    <recommendedName>
        <fullName evidence="5">HTH gntR-type domain-containing protein</fullName>
    </recommendedName>
</protein>
<sequence>MLRPSAHKDPEGAEEEVKHGHAASRAYAAIREGLLRDTWASGTRLLEADLAARIGVSRTPVRDALRRLVNEGFLEYSANIGCRVRGWSEDEIASLFDLRLELESYAARRAAERIDAAGIAELNTLCDQMEAIATEALDAPNLRDDLTAPNDAFHMRVIEAAANPLLAPMIASVTAAPVVLRTFRRYDADEIARSMNHHREIAAALAAGNGEWAAAVMRSHIHAGYVAMRRGGTGDAARGPNGPHGR</sequence>
<dbReference type="Gene3D" id="1.10.10.10">
    <property type="entry name" value="Winged helix-like DNA-binding domain superfamily/Winged helix DNA-binding domain"/>
    <property type="match status" value="1"/>
</dbReference>
<dbReference type="PROSITE" id="PS50949">
    <property type="entry name" value="HTH_GNTR"/>
    <property type="match status" value="1"/>
</dbReference>
<keyword evidence="7" id="KW-1185">Reference proteome</keyword>
<dbReference type="GO" id="GO:0003677">
    <property type="term" value="F:DNA binding"/>
    <property type="evidence" value="ECO:0007669"/>
    <property type="project" value="UniProtKB-KW"/>
</dbReference>
<dbReference type="RefSeq" id="WP_111436563.1">
    <property type="nucleotide sequence ID" value="NZ_JACIGG010000040.1"/>
</dbReference>
<dbReference type="SUPFAM" id="SSF48008">
    <property type="entry name" value="GntR ligand-binding domain-like"/>
    <property type="match status" value="1"/>
</dbReference>
<feature type="compositionally biased region" description="Basic and acidic residues" evidence="4">
    <location>
        <begin position="1"/>
        <end position="19"/>
    </location>
</feature>
<dbReference type="AlphaFoldDB" id="A0A327JDN9"/>
<dbReference type="Pfam" id="PF07729">
    <property type="entry name" value="FCD"/>
    <property type="match status" value="1"/>
</dbReference>
<dbReference type="InterPro" id="IPR036388">
    <property type="entry name" value="WH-like_DNA-bd_sf"/>
</dbReference>
<dbReference type="InterPro" id="IPR008920">
    <property type="entry name" value="TF_FadR/GntR_C"/>
</dbReference>
<dbReference type="SMART" id="SM00345">
    <property type="entry name" value="HTH_GNTR"/>
    <property type="match status" value="1"/>
</dbReference>
<keyword evidence="2" id="KW-0238">DNA-binding</keyword>
<accession>A0A327JDN9</accession>
<dbReference type="InterPro" id="IPR011711">
    <property type="entry name" value="GntR_C"/>
</dbReference>
<dbReference type="OrthoDB" id="9788098at2"/>
<gene>
    <name evidence="6" type="ORF">CH339_21895</name>
</gene>
<dbReference type="Proteomes" id="UP000249299">
    <property type="component" value="Unassembled WGS sequence"/>
</dbReference>
<organism evidence="6 7">
    <name type="scientific">Rhodobium orientis</name>
    <dbReference type="NCBI Taxonomy" id="34017"/>
    <lineage>
        <taxon>Bacteria</taxon>
        <taxon>Pseudomonadati</taxon>
        <taxon>Pseudomonadota</taxon>
        <taxon>Alphaproteobacteria</taxon>
        <taxon>Hyphomicrobiales</taxon>
        <taxon>Rhodobiaceae</taxon>
        <taxon>Rhodobium</taxon>
    </lineage>
</organism>
<dbReference type="SUPFAM" id="SSF46785">
    <property type="entry name" value="Winged helix' DNA-binding domain"/>
    <property type="match status" value="1"/>
</dbReference>
<reference evidence="6 7" key="1">
    <citation type="submission" date="2017-07" db="EMBL/GenBank/DDBJ databases">
        <title>Draft Genome Sequences of Select Purple Nonsulfur Bacteria.</title>
        <authorList>
            <person name="Lasarre B."/>
            <person name="Mckinlay J.B."/>
        </authorList>
    </citation>
    <scope>NUCLEOTIDE SEQUENCE [LARGE SCALE GENOMIC DNA]</scope>
    <source>
        <strain evidence="6 7">DSM 11290</strain>
    </source>
</reference>
<dbReference type="PANTHER" id="PTHR43537">
    <property type="entry name" value="TRANSCRIPTIONAL REGULATOR, GNTR FAMILY"/>
    <property type="match status" value="1"/>
</dbReference>
<dbReference type="InterPro" id="IPR036390">
    <property type="entry name" value="WH_DNA-bd_sf"/>
</dbReference>
<evidence type="ECO:0000313" key="6">
    <source>
        <dbReference type="EMBL" id="RAI24597.1"/>
    </source>
</evidence>
<dbReference type="SMART" id="SM00895">
    <property type="entry name" value="FCD"/>
    <property type="match status" value="1"/>
</dbReference>
<feature type="region of interest" description="Disordered" evidence="4">
    <location>
        <begin position="1"/>
        <end position="20"/>
    </location>
</feature>
<evidence type="ECO:0000256" key="4">
    <source>
        <dbReference type="SAM" id="MobiDB-lite"/>
    </source>
</evidence>
<keyword evidence="3" id="KW-0804">Transcription</keyword>
<evidence type="ECO:0000256" key="3">
    <source>
        <dbReference type="ARBA" id="ARBA00023163"/>
    </source>
</evidence>
<evidence type="ECO:0000256" key="1">
    <source>
        <dbReference type="ARBA" id="ARBA00023015"/>
    </source>
</evidence>
<dbReference type="InterPro" id="IPR000524">
    <property type="entry name" value="Tscrpt_reg_HTH_GntR"/>
</dbReference>
<dbReference type="Pfam" id="PF00392">
    <property type="entry name" value="GntR"/>
    <property type="match status" value="1"/>
</dbReference>
<dbReference type="PRINTS" id="PR00035">
    <property type="entry name" value="HTHGNTR"/>
</dbReference>
<proteinExistence type="predicted"/>
<feature type="domain" description="HTH gntR-type" evidence="5">
    <location>
        <begin position="20"/>
        <end position="87"/>
    </location>
</feature>
<dbReference type="CDD" id="cd07377">
    <property type="entry name" value="WHTH_GntR"/>
    <property type="match status" value="1"/>
</dbReference>
<keyword evidence="1" id="KW-0805">Transcription regulation</keyword>
<name>A0A327JDN9_9HYPH</name>
<evidence type="ECO:0000256" key="2">
    <source>
        <dbReference type="ARBA" id="ARBA00023125"/>
    </source>
</evidence>
<dbReference type="Gene3D" id="1.20.120.530">
    <property type="entry name" value="GntR ligand-binding domain-like"/>
    <property type="match status" value="1"/>
</dbReference>
<evidence type="ECO:0000259" key="5">
    <source>
        <dbReference type="PROSITE" id="PS50949"/>
    </source>
</evidence>
<evidence type="ECO:0000313" key="7">
    <source>
        <dbReference type="Proteomes" id="UP000249299"/>
    </source>
</evidence>